<evidence type="ECO:0000313" key="2">
    <source>
        <dbReference type="EMBL" id="PIA15960.1"/>
    </source>
</evidence>
<reference evidence="2 3" key="1">
    <citation type="journal article" date="2015" name="Genome Biol. Evol.">
        <title>Phylogenomic analyses indicate that early fungi evolved digesting cell walls of algal ancestors of land plants.</title>
        <authorList>
            <person name="Chang Y."/>
            <person name="Wang S."/>
            <person name="Sekimoto S."/>
            <person name="Aerts A.L."/>
            <person name="Choi C."/>
            <person name="Clum A."/>
            <person name="LaButti K.M."/>
            <person name="Lindquist E.A."/>
            <person name="Yee Ngan C."/>
            <person name="Ohm R.A."/>
            <person name="Salamov A.A."/>
            <person name="Grigoriev I.V."/>
            <person name="Spatafora J.W."/>
            <person name="Berbee M.L."/>
        </authorList>
    </citation>
    <scope>NUCLEOTIDE SEQUENCE [LARGE SCALE GENOMIC DNA]</scope>
    <source>
        <strain evidence="2 3">NRRL 1564</strain>
    </source>
</reference>
<keyword evidence="1" id="KW-0175">Coiled coil</keyword>
<protein>
    <submittedName>
        <fullName evidence="2">Uncharacterized protein</fullName>
    </submittedName>
</protein>
<accession>A0A2G5BAD6</accession>
<dbReference type="OrthoDB" id="17066at2759"/>
<proteinExistence type="predicted"/>
<feature type="coiled-coil region" evidence="1">
    <location>
        <begin position="74"/>
        <end position="108"/>
    </location>
</feature>
<evidence type="ECO:0000313" key="3">
    <source>
        <dbReference type="Proteomes" id="UP000242474"/>
    </source>
</evidence>
<dbReference type="AlphaFoldDB" id="A0A2G5BAD6"/>
<dbReference type="EMBL" id="KZ303503">
    <property type="protein sequence ID" value="PIA15960.1"/>
    <property type="molecule type" value="Genomic_DNA"/>
</dbReference>
<dbReference type="Proteomes" id="UP000242474">
    <property type="component" value="Unassembled WGS sequence"/>
</dbReference>
<evidence type="ECO:0000256" key="1">
    <source>
        <dbReference type="SAM" id="Coils"/>
    </source>
</evidence>
<gene>
    <name evidence="2" type="ORF">COEREDRAFT_15799</name>
</gene>
<sequence length="223" mass="25140">MAPRGIFRSAHDSLNEIREGERRWDGWNSDATKVANELVNLLLQQHSAQLPAVWHPSLTFMFPDLPRRFEDVNLEESKVKLSQLRNVLDKMRQNVFNIKAAAEKLNKLLLQTDQDTANNTSEDPLFAFGSLRFYAELANGASKAYDCAMDTRYEHISELENTIKHFEGVSDVLPSGALDSDGQLVKLLIWQHSPGLKDSQLDVCGRNAIITLADFDELLALES</sequence>
<name>A0A2G5BAD6_COERN</name>
<keyword evidence="3" id="KW-1185">Reference proteome</keyword>
<organism evidence="2 3">
    <name type="scientific">Coemansia reversa (strain ATCC 12441 / NRRL 1564)</name>
    <dbReference type="NCBI Taxonomy" id="763665"/>
    <lineage>
        <taxon>Eukaryota</taxon>
        <taxon>Fungi</taxon>
        <taxon>Fungi incertae sedis</taxon>
        <taxon>Zoopagomycota</taxon>
        <taxon>Kickxellomycotina</taxon>
        <taxon>Kickxellomycetes</taxon>
        <taxon>Kickxellales</taxon>
        <taxon>Kickxellaceae</taxon>
        <taxon>Coemansia</taxon>
    </lineage>
</organism>